<reference evidence="10 11" key="1">
    <citation type="journal article" date="2013" name="MBio">
        <title>Genome sequencing of the plant pathogen Taphrina deformans, the causal agent of peach leaf curl.</title>
        <authorList>
            <person name="Cisse O.H."/>
            <person name="Almeida J.M.G.C.F."/>
            <person name="Fonseca A."/>
            <person name="Kumar A.A."/>
            <person name="Salojaervi J."/>
            <person name="Overmyer K."/>
            <person name="Hauser P.M."/>
            <person name="Pagni M."/>
        </authorList>
    </citation>
    <scope>NUCLEOTIDE SEQUENCE [LARGE SCALE GENOMIC DNA]</scope>
    <source>
        <strain evidence="11">PYCC 5710 / ATCC 11124 / CBS 356.35 / IMI 108563 / JCM 9778 / NBRC 8474</strain>
    </source>
</reference>
<name>R4X8P5_TAPDE</name>
<dbReference type="GO" id="GO:0071037">
    <property type="term" value="P:nuclear polyadenylation-dependent snRNA catabolic process"/>
    <property type="evidence" value="ECO:0007669"/>
    <property type="project" value="TreeGrafter"/>
</dbReference>
<dbReference type="GO" id="GO:0071036">
    <property type="term" value="P:nuclear polyadenylation-dependent snoRNA catabolic process"/>
    <property type="evidence" value="ECO:0007669"/>
    <property type="project" value="TreeGrafter"/>
</dbReference>
<feature type="domain" description="CCHC-type" evidence="9">
    <location>
        <begin position="115"/>
        <end position="129"/>
    </location>
</feature>
<evidence type="ECO:0000313" key="11">
    <source>
        <dbReference type="Proteomes" id="UP000013776"/>
    </source>
</evidence>
<feature type="region of interest" description="Disordered" evidence="8">
    <location>
        <begin position="287"/>
        <end position="408"/>
    </location>
</feature>
<feature type="compositionally biased region" description="Polar residues" evidence="8">
    <location>
        <begin position="294"/>
        <end position="306"/>
    </location>
</feature>
<dbReference type="AlphaFoldDB" id="R4X8P5"/>
<keyword evidence="3" id="KW-0677">Repeat</keyword>
<dbReference type="SUPFAM" id="SSF57756">
    <property type="entry name" value="Retrovirus zinc finger-like domains"/>
    <property type="match status" value="1"/>
</dbReference>
<feature type="region of interest" description="Disordered" evidence="8">
    <location>
        <begin position="243"/>
        <end position="272"/>
    </location>
</feature>
<sequence length="408" mass="45030">MSFNLLDQGQSLGEVVAQESTIPLGTAHVIDTLATAGTFEDAASTAAAENTATAVTPDSREAPGPEASASTSAPGSVLEGEEESKSSSDSDDDWDEISKGRYFGAGDDKDEGPLCHNCKQTGHKKKDCPHQLCRSCGALDDHDTMRCPMTQRCYNCSRLGHMASKCPEPYRQVGSFCHDCGSKSHLERSCPQIWRLYQPSPKFDIDGSWHIEAWCYNCAAKGHYGDDCDKPHRMRLIEQSAFCQANQPESRHERAQRETYDHQQVGKHQRLDDEGRADDWFARQASLHGPGSNRLGTNYNSFQHGNSSYGYPPPPLPPPSRGSRQQGRYDPYKRPSGPIITSERYPRGLPFTKGNSPHGHSPAPRDYGRGKEKRKPVPAAQRLSAQIHNHGRPQQSRGGKAYRGGGRR</sequence>
<dbReference type="InterPro" id="IPR051644">
    <property type="entry name" value="TRAMP_AT-DNA-binding"/>
</dbReference>
<dbReference type="GO" id="GO:0071038">
    <property type="term" value="P:TRAMP-dependent tRNA surveillance pathway"/>
    <property type="evidence" value="ECO:0007669"/>
    <property type="project" value="TreeGrafter"/>
</dbReference>
<comment type="caution">
    <text evidence="10">The sequence shown here is derived from an EMBL/GenBank/DDBJ whole genome shotgun (WGS) entry which is preliminary data.</text>
</comment>
<evidence type="ECO:0000256" key="6">
    <source>
        <dbReference type="ARBA" id="ARBA00023242"/>
    </source>
</evidence>
<dbReference type="GO" id="GO:0071039">
    <property type="term" value="P:nuclear polyadenylation-dependent CUT catabolic process"/>
    <property type="evidence" value="ECO:0007669"/>
    <property type="project" value="TreeGrafter"/>
</dbReference>
<dbReference type="PANTHER" id="PTHR46543:SF1">
    <property type="entry name" value="ZINC FINGER CCHC DOMAIN-CONTAINING PROTEIN 7"/>
    <property type="match status" value="1"/>
</dbReference>
<feature type="region of interest" description="Disordered" evidence="8">
    <location>
        <begin position="44"/>
        <end position="105"/>
    </location>
</feature>
<evidence type="ECO:0000256" key="8">
    <source>
        <dbReference type="SAM" id="MobiDB-lite"/>
    </source>
</evidence>
<gene>
    <name evidence="10" type="ORF">TAPDE_001921</name>
</gene>
<dbReference type="VEuPathDB" id="FungiDB:TAPDE_001921"/>
<dbReference type="Pfam" id="PF00098">
    <property type="entry name" value="zf-CCHC"/>
    <property type="match status" value="2"/>
</dbReference>
<keyword evidence="5" id="KW-0862">Zinc</keyword>
<feature type="domain" description="CCHC-type" evidence="9">
    <location>
        <begin position="177"/>
        <end position="192"/>
    </location>
</feature>
<evidence type="ECO:0000256" key="1">
    <source>
        <dbReference type="ARBA" id="ARBA00004123"/>
    </source>
</evidence>
<keyword evidence="6" id="KW-0539">Nucleus</keyword>
<feature type="domain" description="CCHC-type" evidence="9">
    <location>
        <begin position="215"/>
        <end position="230"/>
    </location>
</feature>
<proteinExistence type="predicted"/>
<dbReference type="GO" id="GO:0003723">
    <property type="term" value="F:RNA binding"/>
    <property type="evidence" value="ECO:0007669"/>
    <property type="project" value="TreeGrafter"/>
</dbReference>
<dbReference type="GO" id="GO:0071035">
    <property type="term" value="P:nuclear polyadenylation-dependent rRNA catabolic process"/>
    <property type="evidence" value="ECO:0007669"/>
    <property type="project" value="TreeGrafter"/>
</dbReference>
<dbReference type="PANTHER" id="PTHR46543">
    <property type="entry name" value="ZINC FINGER CCHC DOMAIN-CONTAINING PROTEIN 7"/>
    <property type="match status" value="1"/>
</dbReference>
<dbReference type="InterPro" id="IPR001878">
    <property type="entry name" value="Znf_CCHC"/>
</dbReference>
<feature type="compositionally biased region" description="Polar residues" evidence="8">
    <location>
        <begin position="383"/>
        <end position="396"/>
    </location>
</feature>
<dbReference type="PROSITE" id="PS50158">
    <property type="entry name" value="ZF_CCHC"/>
    <property type="match status" value="4"/>
</dbReference>
<evidence type="ECO:0000256" key="4">
    <source>
        <dbReference type="ARBA" id="ARBA00022771"/>
    </source>
</evidence>
<organism evidence="10 11">
    <name type="scientific">Taphrina deformans (strain PYCC 5710 / ATCC 11124 / CBS 356.35 / IMI 108563 / JCM 9778 / NBRC 8474)</name>
    <name type="common">Peach leaf curl fungus</name>
    <name type="synonym">Lalaria deformans</name>
    <dbReference type="NCBI Taxonomy" id="1097556"/>
    <lineage>
        <taxon>Eukaryota</taxon>
        <taxon>Fungi</taxon>
        <taxon>Dikarya</taxon>
        <taxon>Ascomycota</taxon>
        <taxon>Taphrinomycotina</taxon>
        <taxon>Taphrinomycetes</taxon>
        <taxon>Taphrinales</taxon>
        <taxon>Taphrinaceae</taxon>
        <taxon>Taphrina</taxon>
    </lineage>
</organism>
<dbReference type="EMBL" id="CAHR02000066">
    <property type="protein sequence ID" value="CCG82008.1"/>
    <property type="molecule type" value="Genomic_DNA"/>
</dbReference>
<keyword evidence="11" id="KW-1185">Reference proteome</keyword>
<dbReference type="OrthoDB" id="7608935at2759"/>
<accession>R4X8P5</accession>
<dbReference type="eggNOG" id="KOG4400">
    <property type="taxonomic scope" value="Eukaryota"/>
</dbReference>
<dbReference type="GO" id="GO:0031499">
    <property type="term" value="C:TRAMP complex"/>
    <property type="evidence" value="ECO:0007669"/>
    <property type="project" value="TreeGrafter"/>
</dbReference>
<dbReference type="Gene3D" id="4.10.60.10">
    <property type="entry name" value="Zinc finger, CCHC-type"/>
    <property type="match status" value="2"/>
</dbReference>
<evidence type="ECO:0000256" key="7">
    <source>
        <dbReference type="PROSITE-ProRule" id="PRU00047"/>
    </source>
</evidence>
<dbReference type="GO" id="GO:0071031">
    <property type="term" value="P:nuclear mRNA surveillance of mRNA 3'-end processing"/>
    <property type="evidence" value="ECO:0007669"/>
    <property type="project" value="TreeGrafter"/>
</dbReference>
<evidence type="ECO:0000256" key="5">
    <source>
        <dbReference type="ARBA" id="ARBA00022833"/>
    </source>
</evidence>
<keyword evidence="2" id="KW-0479">Metal-binding</keyword>
<dbReference type="GO" id="GO:0008270">
    <property type="term" value="F:zinc ion binding"/>
    <property type="evidence" value="ECO:0007669"/>
    <property type="project" value="UniProtKB-KW"/>
</dbReference>
<feature type="compositionally biased region" description="Low complexity" evidence="8">
    <location>
        <begin position="44"/>
        <end position="56"/>
    </location>
</feature>
<protein>
    <submittedName>
        <fullName evidence="10">Protein air1</fullName>
    </submittedName>
</protein>
<evidence type="ECO:0000259" key="9">
    <source>
        <dbReference type="PROSITE" id="PS50158"/>
    </source>
</evidence>
<evidence type="ECO:0000256" key="3">
    <source>
        <dbReference type="ARBA" id="ARBA00022737"/>
    </source>
</evidence>
<dbReference type="STRING" id="1097556.R4X8P5"/>
<feature type="compositionally biased region" description="Basic and acidic residues" evidence="8">
    <location>
        <begin position="249"/>
        <end position="261"/>
    </location>
</feature>
<dbReference type="SMART" id="SM00343">
    <property type="entry name" value="ZnF_C2HC"/>
    <property type="match status" value="4"/>
</dbReference>
<feature type="domain" description="CCHC-type" evidence="9">
    <location>
        <begin position="152"/>
        <end position="168"/>
    </location>
</feature>
<dbReference type="Proteomes" id="UP000013776">
    <property type="component" value="Unassembled WGS sequence"/>
</dbReference>
<keyword evidence="4 7" id="KW-0863">Zinc-finger</keyword>
<evidence type="ECO:0000313" key="10">
    <source>
        <dbReference type="EMBL" id="CCG82008.1"/>
    </source>
</evidence>
<evidence type="ECO:0000256" key="2">
    <source>
        <dbReference type="ARBA" id="ARBA00022723"/>
    </source>
</evidence>
<dbReference type="InterPro" id="IPR036875">
    <property type="entry name" value="Znf_CCHC_sf"/>
</dbReference>
<comment type="subcellular location">
    <subcellularLocation>
        <location evidence="1">Nucleus</location>
    </subcellularLocation>
</comment>
<feature type="compositionally biased region" description="Pro residues" evidence="8">
    <location>
        <begin position="311"/>
        <end position="320"/>
    </location>
</feature>